<evidence type="ECO:0000313" key="2">
    <source>
        <dbReference type="Proteomes" id="UP000070376"/>
    </source>
</evidence>
<sequence>MKFLLHLCPGNPAILKSCFFHSSTAGRILAVRFRKKKSGVF</sequence>
<comment type="caution">
    <text evidence="1">The sequence shown here is derived from an EMBL/GenBank/DDBJ whole genome shotgun (WGS) entry which is preliminary data.</text>
</comment>
<protein>
    <submittedName>
        <fullName evidence="1">Uncharacterized protein</fullName>
    </submittedName>
</protein>
<reference evidence="2" key="1">
    <citation type="submission" date="2016-01" db="EMBL/GenBank/DDBJ databases">
        <authorList>
            <person name="Mitreva M."/>
            <person name="Pepin K.H."/>
            <person name="Mihindukulasuriya K.A."/>
            <person name="Fulton R."/>
            <person name="Fronick C."/>
            <person name="O'Laughlin M."/>
            <person name="Miner T."/>
            <person name="Herter B."/>
            <person name="Rosa B.A."/>
            <person name="Cordes M."/>
            <person name="Tomlinson C."/>
            <person name="Wollam A."/>
            <person name="Palsikar V.B."/>
            <person name="Mardis E.R."/>
            <person name="Wilson R.K."/>
        </authorList>
    </citation>
    <scope>NUCLEOTIDE SEQUENCE [LARGE SCALE GENOMIC DNA]</scope>
    <source>
        <strain evidence="2">GED7749B</strain>
    </source>
</reference>
<evidence type="ECO:0000313" key="1">
    <source>
        <dbReference type="EMBL" id="KWZ78757.1"/>
    </source>
</evidence>
<organism evidence="1 2">
    <name type="scientific">Heyndrickxia coagulans</name>
    <name type="common">Weizmannia coagulans</name>
    <dbReference type="NCBI Taxonomy" id="1398"/>
    <lineage>
        <taxon>Bacteria</taxon>
        <taxon>Bacillati</taxon>
        <taxon>Bacillota</taxon>
        <taxon>Bacilli</taxon>
        <taxon>Bacillales</taxon>
        <taxon>Bacillaceae</taxon>
        <taxon>Heyndrickxia</taxon>
    </lineage>
</organism>
<dbReference type="Proteomes" id="UP000070376">
    <property type="component" value="Unassembled WGS sequence"/>
</dbReference>
<name>A0A133KGW3_HEYCO</name>
<gene>
    <name evidence="1" type="ORF">HMPREF3213_02856</name>
</gene>
<dbReference type="AlphaFoldDB" id="A0A133KGW3"/>
<dbReference type="EMBL" id="LRPN01000135">
    <property type="protein sequence ID" value="KWZ78757.1"/>
    <property type="molecule type" value="Genomic_DNA"/>
</dbReference>
<proteinExistence type="predicted"/>
<accession>A0A133KGW3</accession>